<dbReference type="Pfam" id="PF00535">
    <property type="entry name" value="Glycos_transf_2"/>
    <property type="match status" value="1"/>
</dbReference>
<dbReference type="Gene3D" id="3.90.550.10">
    <property type="entry name" value="Spore Coat Polysaccharide Biosynthesis Protein SpsA, Chain A"/>
    <property type="match status" value="1"/>
</dbReference>
<evidence type="ECO:0000259" key="1">
    <source>
        <dbReference type="Pfam" id="PF00535"/>
    </source>
</evidence>
<dbReference type="SUPFAM" id="SSF53448">
    <property type="entry name" value="Nucleotide-diphospho-sugar transferases"/>
    <property type="match status" value="1"/>
</dbReference>
<comment type="caution">
    <text evidence="2">The sequence shown here is derived from an EMBL/GenBank/DDBJ whole genome shotgun (WGS) entry which is preliminary data.</text>
</comment>
<organism evidence="2 3">
    <name type="scientific">Laspinema palackyanum D2a</name>
    <dbReference type="NCBI Taxonomy" id="2953684"/>
    <lineage>
        <taxon>Bacteria</taxon>
        <taxon>Bacillati</taxon>
        <taxon>Cyanobacteriota</taxon>
        <taxon>Cyanophyceae</taxon>
        <taxon>Oscillatoriophycideae</taxon>
        <taxon>Oscillatoriales</taxon>
        <taxon>Laspinemataceae</taxon>
        <taxon>Laspinema</taxon>
        <taxon>Laspinema palackyanum</taxon>
    </lineage>
</organism>
<proteinExistence type="predicted"/>
<reference evidence="2 3" key="1">
    <citation type="journal article" date="2022" name="Front. Microbiol.">
        <title>High genomic differentiation and limited gene flow indicate recent cryptic speciation within the genus Laspinema (cyanobacteria).</title>
        <authorList>
            <person name="Stanojkovic A."/>
            <person name="Skoupy S."/>
            <person name="Skaloud P."/>
            <person name="Dvorak P."/>
        </authorList>
    </citation>
    <scope>NUCLEOTIDE SEQUENCE [LARGE SCALE GENOMIC DNA]</scope>
    <source>
        <strain evidence="2 3">D2a</strain>
    </source>
</reference>
<name>A0ABT2MSU3_9CYAN</name>
<dbReference type="InterPro" id="IPR029044">
    <property type="entry name" value="Nucleotide-diphossugar_trans"/>
</dbReference>
<protein>
    <submittedName>
        <fullName evidence="2">Glycosyltransferase family 2 protein</fullName>
    </submittedName>
</protein>
<evidence type="ECO:0000313" key="2">
    <source>
        <dbReference type="EMBL" id="MCT7967819.1"/>
    </source>
</evidence>
<dbReference type="EMBL" id="JAMXFF010000023">
    <property type="protein sequence ID" value="MCT7967819.1"/>
    <property type="molecule type" value="Genomic_DNA"/>
</dbReference>
<dbReference type="Proteomes" id="UP001525890">
    <property type="component" value="Unassembled WGS sequence"/>
</dbReference>
<dbReference type="CDD" id="cd00761">
    <property type="entry name" value="Glyco_tranf_GTA_type"/>
    <property type="match status" value="1"/>
</dbReference>
<feature type="domain" description="Glycosyltransferase 2-like" evidence="1">
    <location>
        <begin position="7"/>
        <end position="50"/>
    </location>
</feature>
<dbReference type="RefSeq" id="WP_368007381.1">
    <property type="nucleotide sequence ID" value="NZ_JAMXFF010000023.1"/>
</dbReference>
<sequence>MRVVALLTVRNEERYLGRCLEHLYSQGIEICLIDNGSTDKTLDIAQSFLGRGVFRIEHFPFKGCFELEKILLNEEKLAVEIDADWFIHHDADEIREAPSPYKTGVTCEAL</sequence>
<keyword evidence="3" id="KW-1185">Reference proteome</keyword>
<gene>
    <name evidence="2" type="ORF">NG799_15875</name>
</gene>
<accession>A0ABT2MSU3</accession>
<dbReference type="InterPro" id="IPR001173">
    <property type="entry name" value="Glyco_trans_2-like"/>
</dbReference>
<evidence type="ECO:0000313" key="3">
    <source>
        <dbReference type="Proteomes" id="UP001525890"/>
    </source>
</evidence>